<proteinExistence type="predicted"/>
<feature type="region of interest" description="Disordered" evidence="1">
    <location>
        <begin position="261"/>
        <end position="280"/>
    </location>
</feature>
<dbReference type="RefSeq" id="WP_262565283.1">
    <property type="nucleotide sequence ID" value="NZ_JAPFCC010000001.1"/>
</dbReference>
<reference evidence="2 3" key="1">
    <citation type="submission" date="2022-10" db="EMBL/GenBank/DDBJ databases">
        <title>High-quality genome sequences of two octocoral-associated bacteria, Endozoicomonas euniceicola EF212 and Endozoicomonas gorgoniicola PS125.</title>
        <authorList>
            <person name="Chiou Y.-J."/>
            <person name="Chen Y.-H."/>
        </authorList>
    </citation>
    <scope>NUCLEOTIDE SEQUENCE [LARGE SCALE GENOMIC DNA]</scope>
    <source>
        <strain evidence="2 3">PS125</strain>
    </source>
</reference>
<evidence type="ECO:0000313" key="2">
    <source>
        <dbReference type="EMBL" id="MCW7555532.1"/>
    </source>
</evidence>
<dbReference type="EMBL" id="JAPFCC010000001">
    <property type="protein sequence ID" value="MCW7555532.1"/>
    <property type="molecule type" value="Genomic_DNA"/>
</dbReference>
<protein>
    <submittedName>
        <fullName evidence="2">Uncharacterized protein</fullName>
    </submittedName>
</protein>
<dbReference type="Proteomes" id="UP001209854">
    <property type="component" value="Unassembled WGS sequence"/>
</dbReference>
<dbReference type="InterPro" id="IPR056209">
    <property type="entry name" value="SU10_adaptor"/>
</dbReference>
<dbReference type="Pfam" id="PF24175">
    <property type="entry name" value="SU10_adaptor"/>
    <property type="match status" value="1"/>
</dbReference>
<keyword evidence="3" id="KW-1185">Reference proteome</keyword>
<gene>
    <name evidence="2" type="ORF">NX722_23495</name>
</gene>
<name>A0ABT3N1M1_9GAMM</name>
<accession>A0ABT3N1M1</accession>
<organism evidence="2 3">
    <name type="scientific">Endozoicomonas gorgoniicola</name>
    <dbReference type="NCBI Taxonomy" id="1234144"/>
    <lineage>
        <taxon>Bacteria</taxon>
        <taxon>Pseudomonadati</taxon>
        <taxon>Pseudomonadota</taxon>
        <taxon>Gammaproteobacteria</taxon>
        <taxon>Oceanospirillales</taxon>
        <taxon>Endozoicomonadaceae</taxon>
        <taxon>Endozoicomonas</taxon>
    </lineage>
</organism>
<sequence length="280" mass="31735">MIDPQYPKPDSERKERIITDVTGLLKIRDDDDTRAKVGRWLHHTLIKAQKHSRRPWWFTKRVFSFIAYPGQDVFDLKGSIDSLISLHGKDKILKKPVDQIMAYRSHAYDNGNTNRGEPKIYAEFGGRLHIWPAPDKKMMLHLCFTVPMTSDIVPDEWETFLVDGVIGLYGAHFDKSGMIGEPQEFANRFWSSIKYANSNNHDIDIIERRTNYSFSAHTSGENLSTALAKVNSGNYLDDPDNIVTPAYQGVAGKTAQVLADDDSENTHGTPFLQIPGDEQP</sequence>
<evidence type="ECO:0000313" key="3">
    <source>
        <dbReference type="Proteomes" id="UP001209854"/>
    </source>
</evidence>
<comment type="caution">
    <text evidence="2">The sequence shown here is derived from an EMBL/GenBank/DDBJ whole genome shotgun (WGS) entry which is preliminary data.</text>
</comment>
<evidence type="ECO:0000256" key="1">
    <source>
        <dbReference type="SAM" id="MobiDB-lite"/>
    </source>
</evidence>